<dbReference type="AlphaFoldDB" id="A0A0J8QWF0"/>
<keyword evidence="3" id="KW-0732">Signal</keyword>
<evidence type="ECO:0000256" key="5">
    <source>
        <dbReference type="ARBA" id="ARBA00023180"/>
    </source>
</evidence>
<name>A0A0J8QWF0_COCIT</name>
<evidence type="ECO:0008006" key="8">
    <source>
        <dbReference type="Google" id="ProtNLM"/>
    </source>
</evidence>
<dbReference type="InterPro" id="IPR008758">
    <property type="entry name" value="Peptidase_S28"/>
</dbReference>
<sequence>MRFSHQLLGGTAFATLLGLGASFGMGWSTLQQDLEMAGVMGIDPETVFADRAGFKAAMKHHAEKSGAPEAEFTESNWHVYRFLSTMRTPMPSTRIASGLTIPSTNPEARSSCLMAARPMLTRYADFYLVNETSFFVQLLEEFHGMGIVWEHRYYGESNPFPVNLDTPAEHFQYLNNEQALADIPYFAKNFKRENFPDDDLTPKSTPWVMIGGSYPGMRAAFTRDQYPETIFASFAACAPVQAQVDMSVYYEQVYRGLVAYGYGNCTKDVRAAYKYMDSKLRRGESAAEIKKLFLGDTAQNNTNGDFTQALIWTWATWQSQGPDGGVGQFCNWLETDPKTNKTAPAEGWAPTKGAKAVVERFAAWPGLVPRVNAAFETNCKGENPDEPTMCNLGKRVADPSGIAWTWQYCSEWGYFQYQNWPPHEILSDFQTDRYIQTSLCYRQFPDGLKSGYLPRRPKARQTNKATGGWHMRPSNTYWSGGQYDPWRSLSPLSQEWFAPKVDIITEIPECNKPTSPREIFGYIVPNAQHCYDFRSYFEAGEKSRQLWRAALHKWLPCFKKQE</sequence>
<evidence type="ECO:0000256" key="4">
    <source>
        <dbReference type="ARBA" id="ARBA00022801"/>
    </source>
</evidence>
<dbReference type="Gene3D" id="3.40.50.1820">
    <property type="entry name" value="alpha/beta hydrolase"/>
    <property type="match status" value="2"/>
</dbReference>
<protein>
    <recommendedName>
        <fullName evidence="8">Thymus-specific serine protease</fullName>
    </recommendedName>
</protein>
<dbReference type="PANTHER" id="PTHR11010:SF109">
    <property type="entry name" value="PEPTIDASE, FAMILY S28, PUTATIVE (AFU_ORTHOLOGUE AFUA_4G03790)-RELATED"/>
    <property type="match status" value="1"/>
</dbReference>
<dbReference type="GO" id="GO:0070008">
    <property type="term" value="F:serine-type exopeptidase activity"/>
    <property type="evidence" value="ECO:0007669"/>
    <property type="project" value="InterPro"/>
</dbReference>
<organism evidence="6 7">
    <name type="scientific">Coccidioides immitis RMSCC 3703</name>
    <dbReference type="NCBI Taxonomy" id="454286"/>
    <lineage>
        <taxon>Eukaryota</taxon>
        <taxon>Fungi</taxon>
        <taxon>Dikarya</taxon>
        <taxon>Ascomycota</taxon>
        <taxon>Pezizomycotina</taxon>
        <taxon>Eurotiomycetes</taxon>
        <taxon>Eurotiomycetidae</taxon>
        <taxon>Onygenales</taxon>
        <taxon>Onygenaceae</taxon>
        <taxon>Coccidioides</taxon>
    </lineage>
</organism>
<dbReference type="InterPro" id="IPR029058">
    <property type="entry name" value="AB_hydrolase_fold"/>
</dbReference>
<keyword evidence="2" id="KW-0645">Protease</keyword>
<keyword evidence="5" id="KW-0325">Glycoprotein</keyword>
<evidence type="ECO:0000313" key="6">
    <source>
        <dbReference type="EMBL" id="KMU75653.1"/>
    </source>
</evidence>
<evidence type="ECO:0000313" key="7">
    <source>
        <dbReference type="Proteomes" id="UP000054559"/>
    </source>
</evidence>
<gene>
    <name evidence="6" type="ORF">CISG_04827</name>
</gene>
<evidence type="ECO:0000256" key="1">
    <source>
        <dbReference type="ARBA" id="ARBA00011079"/>
    </source>
</evidence>
<dbReference type="GO" id="GO:0008239">
    <property type="term" value="F:dipeptidyl-peptidase activity"/>
    <property type="evidence" value="ECO:0007669"/>
    <property type="project" value="TreeGrafter"/>
</dbReference>
<accession>A0A0J8QWF0</accession>
<dbReference type="Proteomes" id="UP000054559">
    <property type="component" value="Unassembled WGS sequence"/>
</dbReference>
<keyword evidence="4" id="KW-0378">Hydrolase</keyword>
<dbReference type="EMBL" id="DS268142">
    <property type="protein sequence ID" value="KMU75653.1"/>
    <property type="molecule type" value="Genomic_DNA"/>
</dbReference>
<comment type="similarity">
    <text evidence="1">Belongs to the peptidase S28 family.</text>
</comment>
<proteinExistence type="inferred from homology"/>
<evidence type="ECO:0000256" key="2">
    <source>
        <dbReference type="ARBA" id="ARBA00022670"/>
    </source>
</evidence>
<dbReference type="SUPFAM" id="SSF53474">
    <property type="entry name" value="alpha/beta-Hydrolases"/>
    <property type="match status" value="1"/>
</dbReference>
<dbReference type="PANTHER" id="PTHR11010">
    <property type="entry name" value="PROTEASE S28 PRO-X CARBOXYPEPTIDASE-RELATED"/>
    <property type="match status" value="1"/>
</dbReference>
<dbReference type="GO" id="GO:0006508">
    <property type="term" value="P:proteolysis"/>
    <property type="evidence" value="ECO:0007669"/>
    <property type="project" value="UniProtKB-KW"/>
</dbReference>
<dbReference type="OrthoDB" id="1735038at2759"/>
<reference evidence="7" key="1">
    <citation type="journal article" date="2010" name="Genome Res.">
        <title>Population genomic sequencing of Coccidioides fungi reveals recent hybridization and transposon control.</title>
        <authorList>
            <person name="Neafsey D.E."/>
            <person name="Barker B.M."/>
            <person name="Sharpton T.J."/>
            <person name="Stajich J.E."/>
            <person name="Park D.J."/>
            <person name="Whiston E."/>
            <person name="Hung C.-Y."/>
            <person name="McMahan C."/>
            <person name="White J."/>
            <person name="Sykes S."/>
            <person name="Heiman D."/>
            <person name="Young S."/>
            <person name="Zeng Q."/>
            <person name="Abouelleil A."/>
            <person name="Aftuck L."/>
            <person name="Bessette D."/>
            <person name="Brown A."/>
            <person name="FitzGerald M."/>
            <person name="Lui A."/>
            <person name="Macdonald J.P."/>
            <person name="Priest M."/>
            <person name="Orbach M.J."/>
            <person name="Galgiani J.N."/>
            <person name="Kirkland T.N."/>
            <person name="Cole G.T."/>
            <person name="Birren B.W."/>
            <person name="Henn M.R."/>
            <person name="Taylor J.W."/>
            <person name="Rounsley S.D."/>
        </authorList>
    </citation>
    <scope>NUCLEOTIDE SEQUENCE [LARGE SCALE GENOMIC DNA]</scope>
    <source>
        <strain evidence="7">RMSCC 3703</strain>
    </source>
</reference>
<dbReference type="Pfam" id="PF05577">
    <property type="entry name" value="Peptidase_S28"/>
    <property type="match status" value="1"/>
</dbReference>
<evidence type="ECO:0000256" key="3">
    <source>
        <dbReference type="ARBA" id="ARBA00022729"/>
    </source>
</evidence>